<comment type="caution">
    <text evidence="1">The sequence shown here is derived from an EMBL/GenBank/DDBJ whole genome shotgun (WGS) entry which is preliminary data.</text>
</comment>
<evidence type="ECO:0000313" key="1">
    <source>
        <dbReference type="EMBL" id="MFC4607136.1"/>
    </source>
</evidence>
<keyword evidence="2" id="KW-1185">Reference proteome</keyword>
<protein>
    <recommendedName>
        <fullName evidence="3">UvrD-like helicase C-terminal domain-containing protein</fullName>
    </recommendedName>
</protein>
<sequence length="43" mass="4768">MMSERCLLFIACTRARDILHVSWSGQPSLFLTEAGVMAEPLDA</sequence>
<dbReference type="RefSeq" id="WP_381192106.1">
    <property type="nucleotide sequence ID" value="NZ_JBHSFE010000005.1"/>
</dbReference>
<evidence type="ECO:0008006" key="3">
    <source>
        <dbReference type="Google" id="ProtNLM"/>
    </source>
</evidence>
<dbReference type="Proteomes" id="UP001595993">
    <property type="component" value="Unassembled WGS sequence"/>
</dbReference>
<dbReference type="Gene3D" id="3.30.160.800">
    <property type="match status" value="1"/>
</dbReference>
<reference evidence="2" key="1">
    <citation type="journal article" date="2019" name="Int. J. Syst. Evol. Microbiol.">
        <title>The Global Catalogue of Microorganisms (GCM) 10K type strain sequencing project: providing services to taxonomists for standard genome sequencing and annotation.</title>
        <authorList>
            <consortium name="The Broad Institute Genomics Platform"/>
            <consortium name="The Broad Institute Genome Sequencing Center for Infectious Disease"/>
            <person name="Wu L."/>
            <person name="Ma J."/>
        </authorList>
    </citation>
    <scope>NUCLEOTIDE SEQUENCE [LARGE SCALE GENOMIC DNA]</scope>
    <source>
        <strain evidence="2">CGMCC 4.7139</strain>
    </source>
</reference>
<accession>A0ABV9FYM5</accession>
<dbReference type="InterPro" id="IPR027417">
    <property type="entry name" value="P-loop_NTPase"/>
</dbReference>
<gene>
    <name evidence="1" type="ORF">ACFO9E_04775</name>
</gene>
<dbReference type="SUPFAM" id="SSF52540">
    <property type="entry name" value="P-loop containing nucleoside triphosphate hydrolases"/>
    <property type="match status" value="1"/>
</dbReference>
<organism evidence="1 2">
    <name type="scientific">Streptomyces maoxianensis</name>
    <dbReference type="NCBI Taxonomy" id="1459942"/>
    <lineage>
        <taxon>Bacteria</taxon>
        <taxon>Bacillati</taxon>
        <taxon>Actinomycetota</taxon>
        <taxon>Actinomycetes</taxon>
        <taxon>Kitasatosporales</taxon>
        <taxon>Streptomycetaceae</taxon>
        <taxon>Streptomyces</taxon>
    </lineage>
</organism>
<name>A0ABV9FYM5_9ACTN</name>
<evidence type="ECO:0000313" key="2">
    <source>
        <dbReference type="Proteomes" id="UP001595993"/>
    </source>
</evidence>
<dbReference type="EMBL" id="JBHSFE010000005">
    <property type="protein sequence ID" value="MFC4607136.1"/>
    <property type="molecule type" value="Genomic_DNA"/>
</dbReference>
<proteinExistence type="predicted"/>